<dbReference type="PANTHER" id="PTHR44329:SF261">
    <property type="entry name" value="ZINC FINGER CONTAINING PROTEIN KINASE-RELATED"/>
    <property type="match status" value="1"/>
</dbReference>
<dbReference type="AlphaFoldDB" id="A0A9P5Y173"/>
<dbReference type="OrthoDB" id="346907at2759"/>
<dbReference type="InterPro" id="IPR051681">
    <property type="entry name" value="Ser/Thr_Kinases-Pseudokinases"/>
</dbReference>
<proteinExistence type="predicted"/>
<dbReference type="Proteomes" id="UP000807353">
    <property type="component" value="Unassembled WGS sequence"/>
</dbReference>
<dbReference type="Gene3D" id="1.10.510.10">
    <property type="entry name" value="Transferase(Phosphotransferase) domain 1"/>
    <property type="match status" value="1"/>
</dbReference>
<keyword evidence="3" id="KW-0808">Transferase</keyword>
<dbReference type="SUPFAM" id="SSF56112">
    <property type="entry name" value="Protein kinase-like (PK-like)"/>
    <property type="match status" value="1"/>
</dbReference>
<comment type="caution">
    <text evidence="3">The sequence shown here is derived from an EMBL/GenBank/DDBJ whole genome shotgun (WGS) entry which is preliminary data.</text>
</comment>
<dbReference type="InterPro" id="IPR008271">
    <property type="entry name" value="Ser/Thr_kinase_AS"/>
</dbReference>
<evidence type="ECO:0000256" key="1">
    <source>
        <dbReference type="SAM" id="MobiDB-lite"/>
    </source>
</evidence>
<dbReference type="EMBL" id="MU150298">
    <property type="protein sequence ID" value="KAF9460455.1"/>
    <property type="molecule type" value="Genomic_DNA"/>
</dbReference>
<dbReference type="PROSITE" id="PS00108">
    <property type="entry name" value="PROTEIN_KINASE_ST"/>
    <property type="match status" value="1"/>
</dbReference>
<gene>
    <name evidence="3" type="ORF">BDZ94DRAFT_1169631</name>
</gene>
<feature type="region of interest" description="Disordered" evidence="1">
    <location>
        <begin position="375"/>
        <end position="394"/>
    </location>
</feature>
<sequence>MCARLYLVLHDREQYQKLIDLPEEQSQSLLNLLQTLLDSPSLDPSFRSPFMNALLRISRKTGLYPEILLQNRVVLEGEDAVAAGQFGDVWKGTYGGQKVAVKVLKLYVQSDITKHLKKVSYETLIWRQLRHRNVLPFLCLYYVNNNRARIGLVSPWMENGNVQQYLRKDPQTDRVSLARDVAKGLEYLHTMSPGIVHGDLKAVNILITDTHRACLADFGLSTASQSQALNLSSFSAGKAGGTSRWTAPELLNGTQEINNTNSDVYAFGCVLYEIFSGNIPFYDINSDYPVILKVMQGIRPPRPSHFEPSGESCDSLGLDDHMWNILEDCWLPEPTSRPGISEVVARLPKRPISTTQPNGIRQYPSNQDLIPWAISNRDARTPADESPINITPPP</sequence>
<dbReference type="PROSITE" id="PS50011">
    <property type="entry name" value="PROTEIN_KINASE_DOM"/>
    <property type="match status" value="1"/>
</dbReference>
<dbReference type="GO" id="GO:0004674">
    <property type="term" value="F:protein serine/threonine kinase activity"/>
    <property type="evidence" value="ECO:0007669"/>
    <property type="project" value="TreeGrafter"/>
</dbReference>
<dbReference type="GO" id="GO:0005524">
    <property type="term" value="F:ATP binding"/>
    <property type="evidence" value="ECO:0007669"/>
    <property type="project" value="InterPro"/>
</dbReference>
<evidence type="ECO:0000313" key="3">
    <source>
        <dbReference type="EMBL" id="KAF9460455.1"/>
    </source>
</evidence>
<dbReference type="InterPro" id="IPR011009">
    <property type="entry name" value="Kinase-like_dom_sf"/>
</dbReference>
<protein>
    <submittedName>
        <fullName evidence="3">Kinase-like domain-containing protein</fullName>
    </submittedName>
</protein>
<keyword evidence="3" id="KW-0418">Kinase</keyword>
<evidence type="ECO:0000259" key="2">
    <source>
        <dbReference type="PROSITE" id="PS50011"/>
    </source>
</evidence>
<reference evidence="3" key="1">
    <citation type="submission" date="2020-11" db="EMBL/GenBank/DDBJ databases">
        <authorList>
            <consortium name="DOE Joint Genome Institute"/>
            <person name="Ahrendt S."/>
            <person name="Riley R."/>
            <person name="Andreopoulos W."/>
            <person name="Labutti K."/>
            <person name="Pangilinan J."/>
            <person name="Ruiz-Duenas F.J."/>
            <person name="Barrasa J.M."/>
            <person name="Sanchez-Garcia M."/>
            <person name="Camarero S."/>
            <person name="Miyauchi S."/>
            <person name="Serrano A."/>
            <person name="Linde D."/>
            <person name="Babiker R."/>
            <person name="Drula E."/>
            <person name="Ayuso-Fernandez I."/>
            <person name="Pacheco R."/>
            <person name="Padilla G."/>
            <person name="Ferreira P."/>
            <person name="Barriuso J."/>
            <person name="Kellner H."/>
            <person name="Castanera R."/>
            <person name="Alfaro M."/>
            <person name="Ramirez L."/>
            <person name="Pisabarro A.G."/>
            <person name="Kuo A."/>
            <person name="Tritt A."/>
            <person name="Lipzen A."/>
            <person name="He G."/>
            <person name="Yan M."/>
            <person name="Ng V."/>
            <person name="Cullen D."/>
            <person name="Martin F."/>
            <person name="Rosso M.-N."/>
            <person name="Henrissat B."/>
            <person name="Hibbett D."/>
            <person name="Martinez A.T."/>
            <person name="Grigoriev I.V."/>
        </authorList>
    </citation>
    <scope>NUCLEOTIDE SEQUENCE</scope>
    <source>
        <strain evidence="3">CBS 247.69</strain>
    </source>
</reference>
<evidence type="ECO:0000313" key="4">
    <source>
        <dbReference type="Proteomes" id="UP000807353"/>
    </source>
</evidence>
<dbReference type="InterPro" id="IPR001245">
    <property type="entry name" value="Ser-Thr/Tyr_kinase_cat_dom"/>
</dbReference>
<dbReference type="PANTHER" id="PTHR44329">
    <property type="entry name" value="SERINE/THREONINE-PROTEIN KINASE TNNI3K-RELATED"/>
    <property type="match status" value="1"/>
</dbReference>
<dbReference type="InterPro" id="IPR000719">
    <property type="entry name" value="Prot_kinase_dom"/>
</dbReference>
<organism evidence="3 4">
    <name type="scientific">Collybia nuda</name>
    <dbReference type="NCBI Taxonomy" id="64659"/>
    <lineage>
        <taxon>Eukaryota</taxon>
        <taxon>Fungi</taxon>
        <taxon>Dikarya</taxon>
        <taxon>Basidiomycota</taxon>
        <taxon>Agaricomycotina</taxon>
        <taxon>Agaricomycetes</taxon>
        <taxon>Agaricomycetidae</taxon>
        <taxon>Agaricales</taxon>
        <taxon>Tricholomatineae</taxon>
        <taxon>Clitocybaceae</taxon>
        <taxon>Collybia</taxon>
    </lineage>
</organism>
<accession>A0A9P5Y173</accession>
<name>A0A9P5Y173_9AGAR</name>
<dbReference type="SMART" id="SM00220">
    <property type="entry name" value="S_TKc"/>
    <property type="match status" value="1"/>
</dbReference>
<dbReference type="Pfam" id="PF07714">
    <property type="entry name" value="PK_Tyr_Ser-Thr"/>
    <property type="match status" value="1"/>
</dbReference>
<feature type="domain" description="Protein kinase" evidence="2">
    <location>
        <begin position="75"/>
        <end position="353"/>
    </location>
</feature>
<keyword evidence="4" id="KW-1185">Reference proteome</keyword>